<dbReference type="GO" id="GO:0009425">
    <property type="term" value="C:bacterial-type flagellum basal body"/>
    <property type="evidence" value="ECO:0007669"/>
    <property type="project" value="UniProtKB-SubCell"/>
</dbReference>
<dbReference type="AlphaFoldDB" id="A0A7V3YLZ2"/>
<dbReference type="PANTHER" id="PTHR34040:SF2">
    <property type="entry name" value="FLAGELLAR BIOSYNTHETIC PROTEIN FLIQ"/>
    <property type="match status" value="1"/>
</dbReference>
<keyword evidence="8 9" id="KW-0975">Bacterial flagellum</keyword>
<organism evidence="10">
    <name type="scientific">Candidatus Caldatribacterium californiense</name>
    <dbReference type="NCBI Taxonomy" id="1454726"/>
    <lineage>
        <taxon>Bacteria</taxon>
        <taxon>Pseudomonadati</taxon>
        <taxon>Atribacterota</taxon>
        <taxon>Atribacteria</taxon>
        <taxon>Atribacterales</taxon>
        <taxon>Candidatus Caldatribacteriaceae</taxon>
        <taxon>Candidatus Caldatribacterium</taxon>
    </lineage>
</organism>
<evidence type="ECO:0000256" key="6">
    <source>
        <dbReference type="ARBA" id="ARBA00022989"/>
    </source>
</evidence>
<dbReference type="GO" id="GO:0005886">
    <property type="term" value="C:plasma membrane"/>
    <property type="evidence" value="ECO:0007669"/>
    <property type="project" value="UniProtKB-SubCell"/>
</dbReference>
<evidence type="ECO:0000256" key="4">
    <source>
        <dbReference type="ARBA" id="ARBA00022475"/>
    </source>
</evidence>
<dbReference type="Pfam" id="PF01313">
    <property type="entry name" value="Bac_export_3"/>
    <property type="match status" value="1"/>
</dbReference>
<evidence type="ECO:0000256" key="8">
    <source>
        <dbReference type="ARBA" id="ARBA00023143"/>
    </source>
</evidence>
<evidence type="ECO:0000256" key="9">
    <source>
        <dbReference type="RuleBase" id="RU364090"/>
    </source>
</evidence>
<dbReference type="NCBIfam" id="TIGR01402">
    <property type="entry name" value="fliQ"/>
    <property type="match status" value="1"/>
</dbReference>
<dbReference type="GO" id="GO:0009306">
    <property type="term" value="P:protein secretion"/>
    <property type="evidence" value="ECO:0007669"/>
    <property type="project" value="InterPro"/>
</dbReference>
<comment type="subcellular location">
    <subcellularLocation>
        <location evidence="1 9">Cell membrane</location>
        <topology evidence="1">Multi-pass membrane protein</topology>
    </subcellularLocation>
    <subcellularLocation>
        <location evidence="9">Bacterial flagellum basal body</location>
    </subcellularLocation>
</comment>
<evidence type="ECO:0000256" key="1">
    <source>
        <dbReference type="ARBA" id="ARBA00004651"/>
    </source>
</evidence>
<keyword evidence="10" id="KW-0282">Flagellum</keyword>
<comment type="function">
    <text evidence="9">Role in flagellar biosynthesis.</text>
</comment>
<gene>
    <name evidence="9 10" type="primary">fliQ</name>
    <name evidence="10" type="ORF">ENU96_05335</name>
</gene>
<feature type="transmembrane region" description="Helical" evidence="9">
    <location>
        <begin position="20"/>
        <end position="39"/>
    </location>
</feature>
<keyword evidence="10" id="KW-0969">Cilium</keyword>
<evidence type="ECO:0000256" key="3">
    <source>
        <dbReference type="ARBA" id="ARBA00021718"/>
    </source>
</evidence>
<keyword evidence="6 9" id="KW-1133">Transmembrane helix</keyword>
<evidence type="ECO:0000313" key="10">
    <source>
        <dbReference type="EMBL" id="HGI75082.1"/>
    </source>
</evidence>
<feature type="transmembrane region" description="Helical" evidence="9">
    <location>
        <begin position="51"/>
        <end position="70"/>
    </location>
</feature>
<sequence>MAEELFFTVGQEALLVVLKIALPVLGVALLVGILVSIFQAVTQIHELTLTFVPKILAVIVIGVLLGPWMVRTLLDFARELFWNLPLLLR</sequence>
<dbReference type="GO" id="GO:0044780">
    <property type="term" value="P:bacterial-type flagellum assembly"/>
    <property type="evidence" value="ECO:0007669"/>
    <property type="project" value="InterPro"/>
</dbReference>
<dbReference type="InterPro" id="IPR002191">
    <property type="entry name" value="Bac_export_3"/>
</dbReference>
<evidence type="ECO:0000256" key="5">
    <source>
        <dbReference type="ARBA" id="ARBA00022692"/>
    </source>
</evidence>
<reference evidence="10" key="1">
    <citation type="journal article" date="2020" name="mSystems">
        <title>Genome- and Community-Level Interaction Insights into Carbon Utilization and Element Cycling Functions of Hydrothermarchaeota in Hydrothermal Sediment.</title>
        <authorList>
            <person name="Zhou Z."/>
            <person name="Liu Y."/>
            <person name="Xu W."/>
            <person name="Pan J."/>
            <person name="Luo Z.H."/>
            <person name="Li M."/>
        </authorList>
    </citation>
    <scope>NUCLEOTIDE SEQUENCE [LARGE SCALE GENOMIC DNA]</scope>
    <source>
        <strain evidence="10">SpSt-716</strain>
    </source>
</reference>
<evidence type="ECO:0000256" key="7">
    <source>
        <dbReference type="ARBA" id="ARBA00023136"/>
    </source>
</evidence>
<dbReference type="PIRSF" id="PIRSF004669">
    <property type="entry name" value="FliQ"/>
    <property type="match status" value="1"/>
</dbReference>
<dbReference type="EMBL" id="DTEN01000214">
    <property type="protein sequence ID" value="HGI75082.1"/>
    <property type="molecule type" value="Genomic_DNA"/>
</dbReference>
<keyword evidence="10" id="KW-0966">Cell projection</keyword>
<dbReference type="PANTHER" id="PTHR34040">
    <property type="entry name" value="FLAGELLAR BIOSYNTHETIC PROTEIN FLIQ"/>
    <property type="match status" value="1"/>
</dbReference>
<evidence type="ECO:0000256" key="2">
    <source>
        <dbReference type="ARBA" id="ARBA00006156"/>
    </source>
</evidence>
<comment type="similarity">
    <text evidence="2 9">Belongs to the FliQ/MopD/SpaQ family.</text>
</comment>
<comment type="caution">
    <text evidence="10">The sequence shown here is derived from an EMBL/GenBank/DDBJ whole genome shotgun (WGS) entry which is preliminary data.</text>
</comment>
<keyword evidence="7 9" id="KW-0472">Membrane</keyword>
<keyword evidence="5 9" id="KW-0812">Transmembrane</keyword>
<name>A0A7V3YLZ2_9BACT</name>
<protein>
    <recommendedName>
        <fullName evidence="3 9">Flagellar biosynthetic protein FliQ</fullName>
    </recommendedName>
</protein>
<dbReference type="PRINTS" id="PR00952">
    <property type="entry name" value="TYPE3IMQPROT"/>
</dbReference>
<keyword evidence="4 9" id="KW-1003">Cell membrane</keyword>
<proteinExistence type="inferred from homology"/>
<accession>A0A7V3YLZ2</accession>
<dbReference type="InterPro" id="IPR006305">
    <property type="entry name" value="FliQ"/>
</dbReference>